<dbReference type="EC" id="4.1.1.23" evidence="3 11"/>
<dbReference type="EMBL" id="MHTL01000011">
    <property type="protein sequence ID" value="OHA60598.1"/>
    <property type="molecule type" value="Genomic_DNA"/>
</dbReference>
<evidence type="ECO:0000313" key="14">
    <source>
        <dbReference type="Proteomes" id="UP000177090"/>
    </source>
</evidence>
<dbReference type="Pfam" id="PF00215">
    <property type="entry name" value="OMPdecase"/>
    <property type="match status" value="1"/>
</dbReference>
<dbReference type="PANTHER" id="PTHR32119:SF2">
    <property type="entry name" value="OROTIDINE 5'-PHOSPHATE DECARBOXYLASE"/>
    <property type="match status" value="1"/>
</dbReference>
<feature type="active site" description="For OMPdecase activity" evidence="9">
    <location>
        <position position="73"/>
    </location>
</feature>
<feature type="binding site" evidence="10">
    <location>
        <position position="184"/>
    </location>
    <ligand>
        <name>substrate</name>
    </ligand>
</feature>
<dbReference type="GO" id="GO:0004590">
    <property type="term" value="F:orotidine-5'-phosphate decarboxylase activity"/>
    <property type="evidence" value="ECO:0007669"/>
    <property type="project" value="UniProtKB-EC"/>
</dbReference>
<evidence type="ECO:0000256" key="5">
    <source>
        <dbReference type="ARBA" id="ARBA00022793"/>
    </source>
</evidence>
<dbReference type="InterPro" id="IPR001754">
    <property type="entry name" value="OMPdeCOase_dom"/>
</dbReference>
<dbReference type="SUPFAM" id="SSF51366">
    <property type="entry name" value="Ribulose-phoshate binding barrel"/>
    <property type="match status" value="1"/>
</dbReference>
<evidence type="ECO:0000256" key="6">
    <source>
        <dbReference type="ARBA" id="ARBA00022975"/>
    </source>
</evidence>
<feature type="active site" description="For OMPdecase activity" evidence="9">
    <location>
        <position position="68"/>
    </location>
</feature>
<evidence type="ECO:0000256" key="9">
    <source>
        <dbReference type="PIRSR" id="PIRSR614732-1"/>
    </source>
</evidence>
<dbReference type="GO" id="GO:0005829">
    <property type="term" value="C:cytosol"/>
    <property type="evidence" value="ECO:0007669"/>
    <property type="project" value="TreeGrafter"/>
</dbReference>
<feature type="active site" description="For OMPdecase activity" evidence="9">
    <location>
        <position position="70"/>
    </location>
</feature>
<feature type="binding site" evidence="10">
    <location>
        <position position="15"/>
    </location>
    <ligand>
        <name>substrate</name>
    </ligand>
</feature>
<comment type="function">
    <text evidence="1">Catalyzes the decarboxylation of orotidine 5'-monophosphate (OMP) to uridine 5'-monophosphate (UMP).</text>
</comment>
<dbReference type="InterPro" id="IPR014732">
    <property type="entry name" value="OMPdecase"/>
</dbReference>
<feature type="binding site" evidence="10">
    <location>
        <position position="123"/>
    </location>
    <ligand>
        <name>substrate</name>
    </ligand>
</feature>
<name>A0A1G2QJG9_9BACT</name>
<dbReference type="CDD" id="cd04725">
    <property type="entry name" value="OMP_decarboxylase_like"/>
    <property type="match status" value="1"/>
</dbReference>
<keyword evidence="6 11" id="KW-0665">Pyrimidine biosynthesis</keyword>
<evidence type="ECO:0000256" key="3">
    <source>
        <dbReference type="ARBA" id="ARBA00012321"/>
    </source>
</evidence>
<dbReference type="PROSITE" id="PS00156">
    <property type="entry name" value="OMPDECASE"/>
    <property type="match status" value="1"/>
</dbReference>
<sequence>MDLTEARKRIIVAVDVPDLDKAWEITDKLDSTGVLFKIGLELIVPFGIGEILNRLTTDQIENDRFFIDAKLCDIPNTVGAAARQIAMCDVGMFNVHASAGADAMAVAVQNRGVSKVLAVTILTSLSNEQCKEIYGNEPNDAVLLLALLAHTAGVQGLICSPKELTMLHEHRVAEDMLKITPGVRPTWAAANDQKRVMTPAEAIRAGATHLVIGRPITKPPESLGGELYERMEKAVDLIAAEIAGAPAEVVA</sequence>
<evidence type="ECO:0000256" key="7">
    <source>
        <dbReference type="ARBA" id="ARBA00023239"/>
    </source>
</evidence>
<gene>
    <name evidence="13" type="ORF">A2569_00800</name>
</gene>
<comment type="caution">
    <text evidence="13">The sequence shown here is derived from an EMBL/GenBank/DDBJ whole genome shotgun (WGS) entry which is preliminary data.</text>
</comment>
<dbReference type="PANTHER" id="PTHR32119">
    <property type="entry name" value="OROTIDINE 5'-PHOSPHATE DECARBOXYLASE"/>
    <property type="match status" value="1"/>
</dbReference>
<dbReference type="InterPro" id="IPR011060">
    <property type="entry name" value="RibuloseP-bd_barrel"/>
</dbReference>
<evidence type="ECO:0000313" key="13">
    <source>
        <dbReference type="EMBL" id="OHA60598.1"/>
    </source>
</evidence>
<organism evidence="13 14">
    <name type="scientific">Candidatus Vogelbacteria bacterium RIFOXYD1_FULL_51_18</name>
    <dbReference type="NCBI Taxonomy" id="1802440"/>
    <lineage>
        <taxon>Bacteria</taxon>
        <taxon>Candidatus Vogeliibacteriota</taxon>
    </lineage>
</organism>
<dbReference type="AlphaFoldDB" id="A0A1G2QJG9"/>
<proteinExistence type="inferred from homology"/>
<keyword evidence="7 11" id="KW-0456">Lyase</keyword>
<evidence type="ECO:0000256" key="11">
    <source>
        <dbReference type="RuleBase" id="RU000512"/>
    </source>
</evidence>
<feature type="binding site" evidence="10">
    <location>
        <position position="213"/>
    </location>
    <ligand>
        <name>substrate</name>
    </ligand>
</feature>
<comment type="catalytic activity">
    <reaction evidence="8 11">
        <text>orotidine 5'-phosphate + H(+) = UMP + CO2</text>
        <dbReference type="Rhea" id="RHEA:11596"/>
        <dbReference type="ChEBI" id="CHEBI:15378"/>
        <dbReference type="ChEBI" id="CHEBI:16526"/>
        <dbReference type="ChEBI" id="CHEBI:57538"/>
        <dbReference type="ChEBI" id="CHEBI:57865"/>
        <dbReference type="EC" id="4.1.1.23"/>
    </reaction>
</comment>
<feature type="binding site" evidence="10">
    <location>
        <position position="37"/>
    </location>
    <ligand>
        <name>substrate</name>
    </ligand>
</feature>
<evidence type="ECO:0000256" key="2">
    <source>
        <dbReference type="ARBA" id="ARBA00004861"/>
    </source>
</evidence>
<feature type="binding site" evidence="10">
    <location>
        <position position="193"/>
    </location>
    <ligand>
        <name>substrate</name>
    </ligand>
</feature>
<feature type="binding site" evidence="10">
    <location>
        <position position="214"/>
    </location>
    <ligand>
        <name>substrate</name>
    </ligand>
</feature>
<feature type="domain" description="Orotidine 5'-phosphate decarboxylase" evidence="12">
    <location>
        <begin position="9"/>
        <end position="228"/>
    </location>
</feature>
<comment type="similarity">
    <text evidence="11">Belongs to the OMP decarboxylase family.</text>
</comment>
<comment type="pathway">
    <text evidence="2 11">Pyrimidine metabolism; UMP biosynthesis via de novo pathway; UMP from orotate: step 2/2.</text>
</comment>
<dbReference type="InterPro" id="IPR013785">
    <property type="entry name" value="Aldolase_TIM"/>
</dbReference>
<protein>
    <recommendedName>
        <fullName evidence="4 11">Orotidine 5'-phosphate decarboxylase</fullName>
        <ecNumber evidence="3 11">4.1.1.23</ecNumber>
    </recommendedName>
</protein>
<dbReference type="NCBIfam" id="TIGR01740">
    <property type="entry name" value="pyrF"/>
    <property type="match status" value="1"/>
</dbReference>
<dbReference type="GO" id="GO:0044205">
    <property type="term" value="P:'de novo' UMP biosynthetic process"/>
    <property type="evidence" value="ECO:0007669"/>
    <property type="project" value="UniProtKB-UniPathway"/>
</dbReference>
<evidence type="ECO:0000259" key="12">
    <source>
        <dbReference type="SMART" id="SM00934"/>
    </source>
</evidence>
<dbReference type="GO" id="GO:0006207">
    <property type="term" value="P:'de novo' pyrimidine nucleobase biosynthetic process"/>
    <property type="evidence" value="ECO:0007669"/>
    <property type="project" value="InterPro"/>
</dbReference>
<dbReference type="SMART" id="SM00934">
    <property type="entry name" value="OMPdecase"/>
    <property type="match status" value="1"/>
</dbReference>
<dbReference type="STRING" id="1802440.A2569_00800"/>
<dbReference type="NCBIfam" id="NF001273">
    <property type="entry name" value="PRK00230.1"/>
    <property type="match status" value="1"/>
</dbReference>
<dbReference type="Proteomes" id="UP000177090">
    <property type="component" value="Unassembled WGS sequence"/>
</dbReference>
<evidence type="ECO:0000256" key="1">
    <source>
        <dbReference type="ARBA" id="ARBA00002356"/>
    </source>
</evidence>
<evidence type="ECO:0000256" key="4">
    <source>
        <dbReference type="ARBA" id="ARBA00021923"/>
    </source>
</evidence>
<reference evidence="13 14" key="1">
    <citation type="journal article" date="2016" name="Nat. Commun.">
        <title>Thousands of microbial genomes shed light on interconnected biogeochemical processes in an aquifer system.</title>
        <authorList>
            <person name="Anantharaman K."/>
            <person name="Brown C.T."/>
            <person name="Hug L.A."/>
            <person name="Sharon I."/>
            <person name="Castelle C.J."/>
            <person name="Probst A.J."/>
            <person name="Thomas B.C."/>
            <person name="Singh A."/>
            <person name="Wilkins M.J."/>
            <person name="Karaoz U."/>
            <person name="Brodie E.L."/>
            <person name="Williams K.H."/>
            <person name="Hubbard S.S."/>
            <person name="Banfield J.F."/>
        </authorList>
    </citation>
    <scope>NUCLEOTIDE SEQUENCE [LARGE SCALE GENOMIC DNA]</scope>
</reference>
<dbReference type="UniPathway" id="UPA00070">
    <property type="reaction ID" value="UER00120"/>
</dbReference>
<evidence type="ECO:0000256" key="10">
    <source>
        <dbReference type="PIRSR" id="PIRSR614732-2"/>
    </source>
</evidence>
<dbReference type="InterPro" id="IPR018089">
    <property type="entry name" value="OMPdecase_AS"/>
</dbReference>
<accession>A0A1G2QJG9</accession>
<keyword evidence="5 11" id="KW-0210">Decarboxylase</keyword>
<evidence type="ECO:0000256" key="8">
    <source>
        <dbReference type="ARBA" id="ARBA00049157"/>
    </source>
</evidence>
<dbReference type="Gene3D" id="3.20.20.70">
    <property type="entry name" value="Aldolase class I"/>
    <property type="match status" value="1"/>
</dbReference>